<proteinExistence type="predicted"/>
<evidence type="ECO:0000313" key="3">
    <source>
        <dbReference type="Proteomes" id="UP000696931"/>
    </source>
</evidence>
<feature type="compositionally biased region" description="Low complexity" evidence="1">
    <location>
        <begin position="76"/>
        <end position="98"/>
    </location>
</feature>
<accession>A0A933SDM8</accession>
<evidence type="ECO:0000313" key="2">
    <source>
        <dbReference type="EMBL" id="MBI5168054.1"/>
    </source>
</evidence>
<dbReference type="Proteomes" id="UP000696931">
    <property type="component" value="Unassembled WGS sequence"/>
</dbReference>
<sequence length="164" mass="17017">MNRDISWLLAPLVAVGVFAFVLWQTMGALSASGAWARGGKAPIASPDDPFVLLDGVAAPLASPAAPVAPGRDPFQTGAAPAPATAPAAKGPAVAPKPAAPARPVLTAIVYDADPRALLRWNGRDYSVRPGGLFDDFQVVSITRDQVVLSRNGENIVLQRKSQGE</sequence>
<reference evidence="2" key="1">
    <citation type="submission" date="2020-07" db="EMBL/GenBank/DDBJ databases">
        <title>Huge and variable diversity of episymbiotic CPR bacteria and DPANN archaea in groundwater ecosystems.</title>
        <authorList>
            <person name="He C.Y."/>
            <person name="Keren R."/>
            <person name="Whittaker M."/>
            <person name="Farag I.F."/>
            <person name="Doudna J."/>
            <person name="Cate J.H.D."/>
            <person name="Banfield J.F."/>
        </authorList>
    </citation>
    <scope>NUCLEOTIDE SEQUENCE</scope>
    <source>
        <strain evidence="2">NC_groundwater_1813_Pr3_B-0.1um_71_17</strain>
    </source>
</reference>
<organism evidence="2 3">
    <name type="scientific">Eiseniibacteriota bacterium</name>
    <dbReference type="NCBI Taxonomy" id="2212470"/>
    <lineage>
        <taxon>Bacteria</taxon>
        <taxon>Candidatus Eiseniibacteriota</taxon>
    </lineage>
</organism>
<name>A0A933SDM8_UNCEI</name>
<comment type="caution">
    <text evidence="2">The sequence shown here is derived from an EMBL/GenBank/DDBJ whole genome shotgun (WGS) entry which is preliminary data.</text>
</comment>
<evidence type="ECO:0000256" key="1">
    <source>
        <dbReference type="SAM" id="MobiDB-lite"/>
    </source>
</evidence>
<protein>
    <submittedName>
        <fullName evidence="2">Uncharacterized protein</fullName>
    </submittedName>
</protein>
<dbReference type="EMBL" id="JACRIW010000010">
    <property type="protein sequence ID" value="MBI5168054.1"/>
    <property type="molecule type" value="Genomic_DNA"/>
</dbReference>
<gene>
    <name evidence="2" type="ORF">HZA61_01060</name>
</gene>
<feature type="region of interest" description="Disordered" evidence="1">
    <location>
        <begin position="67"/>
        <end position="98"/>
    </location>
</feature>
<dbReference type="AlphaFoldDB" id="A0A933SDM8"/>